<dbReference type="PANTHER" id="PTHR47172">
    <property type="entry name" value="OS01G0976800 PROTEIN"/>
    <property type="match status" value="1"/>
</dbReference>
<dbReference type="GO" id="GO:0043565">
    <property type="term" value="F:sequence-specific DNA binding"/>
    <property type="evidence" value="ECO:0007669"/>
    <property type="project" value="InterPro"/>
</dbReference>
<keyword evidence="11" id="KW-1185">Reference proteome</keyword>
<keyword evidence="5" id="KW-0804">Transcription</keyword>
<dbReference type="SMART" id="SM00401">
    <property type="entry name" value="ZnF_GATA"/>
    <property type="match status" value="1"/>
</dbReference>
<feature type="domain" description="GATA-type" evidence="8">
    <location>
        <begin position="63"/>
        <end position="93"/>
    </location>
</feature>
<evidence type="ECO:0000256" key="3">
    <source>
        <dbReference type="ARBA" id="ARBA00022833"/>
    </source>
</evidence>
<organism evidence="10 11">
    <name type="scientific">Synchytrium endobioticum</name>
    <dbReference type="NCBI Taxonomy" id="286115"/>
    <lineage>
        <taxon>Eukaryota</taxon>
        <taxon>Fungi</taxon>
        <taxon>Fungi incertae sedis</taxon>
        <taxon>Chytridiomycota</taxon>
        <taxon>Chytridiomycota incertae sedis</taxon>
        <taxon>Chytridiomycetes</taxon>
        <taxon>Synchytriales</taxon>
        <taxon>Synchytriaceae</taxon>
        <taxon>Synchytrium</taxon>
    </lineage>
</organism>
<dbReference type="EMBL" id="QEAN01000060">
    <property type="protein sequence ID" value="TPX50951.1"/>
    <property type="molecule type" value="Genomic_DNA"/>
</dbReference>
<evidence type="ECO:0000256" key="7">
    <source>
        <dbReference type="SAM" id="MobiDB-lite"/>
    </source>
</evidence>
<dbReference type="SUPFAM" id="SSF57716">
    <property type="entry name" value="Glucocorticoid receptor-like (DNA-binding domain)"/>
    <property type="match status" value="1"/>
</dbReference>
<evidence type="ECO:0000256" key="1">
    <source>
        <dbReference type="ARBA" id="ARBA00022723"/>
    </source>
</evidence>
<keyword evidence="4" id="KW-0805">Transcription regulation</keyword>
<keyword evidence="3" id="KW-0862">Zinc</keyword>
<gene>
    <name evidence="9" type="ORF">SeLEV6574_g05557</name>
    <name evidence="10" type="ORF">SeMB42_g02075</name>
</gene>
<feature type="compositionally biased region" description="Polar residues" evidence="7">
    <location>
        <begin position="160"/>
        <end position="177"/>
    </location>
</feature>
<feature type="compositionally biased region" description="Low complexity" evidence="7">
    <location>
        <begin position="138"/>
        <end position="153"/>
    </location>
</feature>
<dbReference type="InterPro" id="IPR013088">
    <property type="entry name" value="Znf_NHR/GATA"/>
</dbReference>
<feature type="compositionally biased region" description="Basic residues" evidence="7">
    <location>
        <begin position="1"/>
        <end position="11"/>
    </location>
</feature>
<dbReference type="VEuPathDB" id="FungiDB:SeMB42_g02075"/>
<keyword evidence="2 6" id="KW-0863">Zinc-finger</keyword>
<dbReference type="AlphaFoldDB" id="A0A507DHS4"/>
<comment type="caution">
    <text evidence="10">The sequence shown here is derived from an EMBL/GenBank/DDBJ whole genome shotgun (WGS) entry which is preliminary data.</text>
</comment>
<dbReference type="PANTHER" id="PTHR47172:SF9">
    <property type="entry name" value="GATA TRANSCRIPTION FACTOR 23"/>
    <property type="match status" value="1"/>
</dbReference>
<evidence type="ECO:0000313" key="10">
    <source>
        <dbReference type="EMBL" id="TPX50951.1"/>
    </source>
</evidence>
<protein>
    <recommendedName>
        <fullName evidence="8">GATA-type domain-containing protein</fullName>
    </recommendedName>
</protein>
<sequence length="328" mass="36093">MIHRNPNKHPSRTMLESPSRLPTPPPSSQQLNDRYALRSSTVTTTLPPVTPPSPPNVAVEKYCTYCHTGSTPMWRHGPPPYDLLCNSCGVKYRRGKIILDGNNPPRKRVTPPPKPFKPASSSISTASALLPPNGVAKTPVYPSPRRSTPSPVVDARSEMPSIQYSPPSPAPSQRLSMSPCSLLGDASSLPESFSTTDPWTSTDSATSTTCNYGDRRCMILNIDEFTKSITTLYNDEEMDNAMVVEPQSDTIKYTLNDSHSKLAARLAAFSSTLRRLSVAQVTAIYAVVEKTLLDEQRQLLATGQVVDFDLKELLLNDEAWNQMMRLCA</sequence>
<name>A0A507DHS4_9FUNG</name>
<accession>A0A507DHS4</accession>
<evidence type="ECO:0000256" key="5">
    <source>
        <dbReference type="ARBA" id="ARBA00023163"/>
    </source>
</evidence>
<evidence type="ECO:0000259" key="8">
    <source>
        <dbReference type="PROSITE" id="PS50114"/>
    </source>
</evidence>
<evidence type="ECO:0000256" key="6">
    <source>
        <dbReference type="PROSITE-ProRule" id="PRU00094"/>
    </source>
</evidence>
<evidence type="ECO:0000256" key="4">
    <source>
        <dbReference type="ARBA" id="ARBA00023015"/>
    </source>
</evidence>
<keyword evidence="1" id="KW-0479">Metal-binding</keyword>
<evidence type="ECO:0000313" key="12">
    <source>
        <dbReference type="Proteomes" id="UP000320475"/>
    </source>
</evidence>
<evidence type="ECO:0000313" key="11">
    <source>
        <dbReference type="Proteomes" id="UP000317494"/>
    </source>
</evidence>
<dbReference type="OrthoDB" id="2162994at2759"/>
<evidence type="ECO:0000256" key="2">
    <source>
        <dbReference type="ARBA" id="ARBA00022771"/>
    </source>
</evidence>
<dbReference type="Proteomes" id="UP000317494">
    <property type="component" value="Unassembled WGS sequence"/>
</dbReference>
<dbReference type="GO" id="GO:0008270">
    <property type="term" value="F:zinc ion binding"/>
    <property type="evidence" value="ECO:0007669"/>
    <property type="project" value="UniProtKB-KW"/>
</dbReference>
<evidence type="ECO:0000313" key="9">
    <source>
        <dbReference type="EMBL" id="TPX42525.1"/>
    </source>
</evidence>
<dbReference type="EMBL" id="QEAM01000267">
    <property type="protein sequence ID" value="TPX42525.1"/>
    <property type="molecule type" value="Genomic_DNA"/>
</dbReference>
<dbReference type="CDD" id="cd00202">
    <property type="entry name" value="ZnF_GATA"/>
    <property type="match status" value="1"/>
</dbReference>
<dbReference type="GO" id="GO:0006355">
    <property type="term" value="P:regulation of DNA-templated transcription"/>
    <property type="evidence" value="ECO:0007669"/>
    <property type="project" value="InterPro"/>
</dbReference>
<feature type="region of interest" description="Disordered" evidence="7">
    <location>
        <begin position="1"/>
        <end position="31"/>
    </location>
</feature>
<reference evidence="11 12" key="1">
    <citation type="journal article" date="2019" name="Sci. Rep.">
        <title>Comparative genomics of chytrid fungi reveal insights into the obligate biotrophic and pathogenic lifestyle of Synchytrium endobioticum.</title>
        <authorList>
            <person name="van de Vossenberg B.T.L.H."/>
            <person name="Warris S."/>
            <person name="Nguyen H.D.T."/>
            <person name="van Gent-Pelzer M.P.E."/>
            <person name="Joly D.L."/>
            <person name="van de Geest H.C."/>
            <person name="Bonants P.J.M."/>
            <person name="Smith D.S."/>
            <person name="Levesque C.A."/>
            <person name="van der Lee T.A.J."/>
        </authorList>
    </citation>
    <scope>NUCLEOTIDE SEQUENCE [LARGE SCALE GENOMIC DNA]</scope>
    <source>
        <strain evidence="9 12">LEV6574</strain>
        <strain evidence="10 11">MB42</strain>
    </source>
</reference>
<feature type="compositionally biased region" description="Low complexity" evidence="7">
    <location>
        <begin position="117"/>
        <end position="128"/>
    </location>
</feature>
<dbReference type="Gene3D" id="3.30.50.10">
    <property type="entry name" value="Erythroid Transcription Factor GATA-1, subunit A"/>
    <property type="match status" value="1"/>
</dbReference>
<dbReference type="PROSITE" id="PS50114">
    <property type="entry name" value="GATA_ZN_FINGER_2"/>
    <property type="match status" value="1"/>
</dbReference>
<dbReference type="InterPro" id="IPR000679">
    <property type="entry name" value="Znf_GATA"/>
</dbReference>
<dbReference type="Proteomes" id="UP000320475">
    <property type="component" value="Unassembled WGS sequence"/>
</dbReference>
<dbReference type="Pfam" id="PF00320">
    <property type="entry name" value="GATA"/>
    <property type="match status" value="1"/>
</dbReference>
<dbReference type="STRING" id="286115.A0A507DHS4"/>
<proteinExistence type="predicted"/>
<feature type="region of interest" description="Disordered" evidence="7">
    <location>
        <begin position="99"/>
        <end position="177"/>
    </location>
</feature>